<evidence type="ECO:0000259" key="7">
    <source>
        <dbReference type="SMART" id="SM01332"/>
    </source>
</evidence>
<keyword evidence="3" id="KW-0131">Cell cycle</keyword>
<evidence type="ECO:0000256" key="2">
    <source>
        <dbReference type="ARBA" id="ARBA00023127"/>
    </source>
</evidence>
<organism evidence="8 9">
    <name type="scientific">Mizuhopecten yessoensis</name>
    <name type="common">Japanese scallop</name>
    <name type="synonym">Patinopecten yessoensis</name>
    <dbReference type="NCBI Taxonomy" id="6573"/>
    <lineage>
        <taxon>Eukaryota</taxon>
        <taxon>Metazoa</taxon>
        <taxon>Spiralia</taxon>
        <taxon>Lophotrochozoa</taxon>
        <taxon>Mollusca</taxon>
        <taxon>Bivalvia</taxon>
        <taxon>Autobranchia</taxon>
        <taxon>Pteriomorphia</taxon>
        <taxon>Pectinida</taxon>
        <taxon>Pectinoidea</taxon>
        <taxon>Pectinidae</taxon>
        <taxon>Mizuhopecten</taxon>
    </lineage>
</organism>
<sequence>MNMLMCCETEQLRRAYKDPVLLEDDRVLNNLLITEDRYQPSPTYFKCVQTDIKPYMRKMVAEWMLEVCEEQKCEEEVFPLAMNYLDRFLSVMDIPRNRLQLLGCVCMFLASKLKETNPLTAEKLIVYTDNSVGIEELMEMELIVLNKLKWDLSAVTPHDFLEHVLSRLCMDKEKCELIKKHAQTFVALCSTDCKFMMYPPSMIAAGSVGAAAHGLLKTNDLNAQLLHRLHEITSIDVDCLRSCQEQIEQTLATNLSSMAQTSDAPMVKVDRDHHHHHLEGQPTTPTDVQDIVF</sequence>
<reference evidence="8 9" key="1">
    <citation type="journal article" date="2017" name="Nat. Ecol. Evol.">
        <title>Scallop genome provides insights into evolution of bilaterian karyotype and development.</title>
        <authorList>
            <person name="Wang S."/>
            <person name="Zhang J."/>
            <person name="Jiao W."/>
            <person name="Li J."/>
            <person name="Xun X."/>
            <person name="Sun Y."/>
            <person name="Guo X."/>
            <person name="Huan P."/>
            <person name="Dong B."/>
            <person name="Zhang L."/>
            <person name="Hu X."/>
            <person name="Sun X."/>
            <person name="Wang J."/>
            <person name="Zhao C."/>
            <person name="Wang Y."/>
            <person name="Wang D."/>
            <person name="Huang X."/>
            <person name="Wang R."/>
            <person name="Lv J."/>
            <person name="Li Y."/>
            <person name="Zhang Z."/>
            <person name="Liu B."/>
            <person name="Lu W."/>
            <person name="Hui Y."/>
            <person name="Liang J."/>
            <person name="Zhou Z."/>
            <person name="Hou R."/>
            <person name="Li X."/>
            <person name="Liu Y."/>
            <person name="Li H."/>
            <person name="Ning X."/>
            <person name="Lin Y."/>
            <person name="Zhao L."/>
            <person name="Xing Q."/>
            <person name="Dou J."/>
            <person name="Li Y."/>
            <person name="Mao J."/>
            <person name="Guo H."/>
            <person name="Dou H."/>
            <person name="Li T."/>
            <person name="Mu C."/>
            <person name="Jiang W."/>
            <person name="Fu Q."/>
            <person name="Fu X."/>
            <person name="Miao Y."/>
            <person name="Liu J."/>
            <person name="Yu Q."/>
            <person name="Li R."/>
            <person name="Liao H."/>
            <person name="Li X."/>
            <person name="Kong Y."/>
            <person name="Jiang Z."/>
            <person name="Chourrout D."/>
            <person name="Li R."/>
            <person name="Bao Z."/>
        </authorList>
    </citation>
    <scope>NUCLEOTIDE SEQUENCE [LARGE SCALE GENOMIC DNA]</scope>
    <source>
        <strain evidence="8 9">PY_sf001</strain>
    </source>
</reference>
<evidence type="ECO:0000259" key="6">
    <source>
        <dbReference type="SMART" id="SM00385"/>
    </source>
</evidence>
<evidence type="ECO:0000256" key="3">
    <source>
        <dbReference type="ARBA" id="ARBA00023306"/>
    </source>
</evidence>
<dbReference type="PANTHER" id="PTHR10177">
    <property type="entry name" value="CYCLINS"/>
    <property type="match status" value="1"/>
</dbReference>
<comment type="caution">
    <text evidence="8">The sequence shown here is derived from an EMBL/GenBank/DDBJ whole genome shotgun (WGS) entry which is preliminary data.</text>
</comment>
<dbReference type="Proteomes" id="UP000242188">
    <property type="component" value="Unassembled WGS sequence"/>
</dbReference>
<comment type="similarity">
    <text evidence="4">Belongs to the cyclin family.</text>
</comment>
<dbReference type="CDD" id="cd20515">
    <property type="entry name" value="CYCLIN_CCND_rpt1"/>
    <property type="match status" value="1"/>
</dbReference>
<dbReference type="PROSITE" id="PS00292">
    <property type="entry name" value="CYCLINS"/>
    <property type="match status" value="1"/>
</dbReference>
<feature type="domain" description="Cyclin-like" evidence="6">
    <location>
        <begin position="62"/>
        <end position="146"/>
    </location>
</feature>
<dbReference type="InterPro" id="IPR006671">
    <property type="entry name" value="Cyclin_N"/>
</dbReference>
<name>A0A210QEH7_MIZYE</name>
<keyword evidence="1" id="KW-0132">Cell division</keyword>
<dbReference type="EMBL" id="NEDP02004030">
    <property type="protein sequence ID" value="OWF47133.1"/>
    <property type="molecule type" value="Genomic_DNA"/>
</dbReference>
<accession>A0A210QEH7</accession>
<dbReference type="CDD" id="cd20516">
    <property type="entry name" value="CYCLIN_CCND_rpt2"/>
    <property type="match status" value="1"/>
</dbReference>
<keyword evidence="9" id="KW-1185">Reference proteome</keyword>
<dbReference type="Pfam" id="PF00134">
    <property type="entry name" value="Cyclin_N"/>
    <property type="match status" value="1"/>
</dbReference>
<keyword evidence="2 4" id="KW-0195">Cyclin</keyword>
<dbReference type="InterPro" id="IPR004367">
    <property type="entry name" value="Cyclin_C-dom"/>
</dbReference>
<dbReference type="SMART" id="SM00385">
    <property type="entry name" value="CYCLIN"/>
    <property type="match status" value="2"/>
</dbReference>
<dbReference type="SMART" id="SM01332">
    <property type="entry name" value="Cyclin_C"/>
    <property type="match status" value="1"/>
</dbReference>
<evidence type="ECO:0000256" key="4">
    <source>
        <dbReference type="RuleBase" id="RU000383"/>
    </source>
</evidence>
<dbReference type="FunFam" id="1.10.472.10:FF:000003">
    <property type="entry name" value="G1/S-specific cyclin-D2"/>
    <property type="match status" value="1"/>
</dbReference>
<dbReference type="InterPro" id="IPR013763">
    <property type="entry name" value="Cyclin-like_dom"/>
</dbReference>
<dbReference type="Gene3D" id="1.10.472.10">
    <property type="entry name" value="Cyclin-like"/>
    <property type="match status" value="2"/>
</dbReference>
<feature type="region of interest" description="Disordered" evidence="5">
    <location>
        <begin position="271"/>
        <end position="293"/>
    </location>
</feature>
<dbReference type="InterPro" id="IPR036915">
    <property type="entry name" value="Cyclin-like_sf"/>
</dbReference>
<gene>
    <name evidence="8" type="ORF">KP79_PYT07141</name>
</gene>
<dbReference type="Pfam" id="PF02984">
    <property type="entry name" value="Cyclin_C"/>
    <property type="match status" value="1"/>
</dbReference>
<dbReference type="InterPro" id="IPR039361">
    <property type="entry name" value="Cyclin"/>
</dbReference>
<dbReference type="SUPFAM" id="SSF47954">
    <property type="entry name" value="Cyclin-like"/>
    <property type="match status" value="2"/>
</dbReference>
<evidence type="ECO:0000256" key="1">
    <source>
        <dbReference type="ARBA" id="ARBA00022618"/>
    </source>
</evidence>
<proteinExistence type="inferred from homology"/>
<dbReference type="OrthoDB" id="306099at2759"/>
<dbReference type="AlphaFoldDB" id="A0A210QEH7"/>
<evidence type="ECO:0000256" key="5">
    <source>
        <dbReference type="SAM" id="MobiDB-lite"/>
    </source>
</evidence>
<evidence type="ECO:0000313" key="8">
    <source>
        <dbReference type="EMBL" id="OWF47133.1"/>
    </source>
</evidence>
<dbReference type="InterPro" id="IPR048258">
    <property type="entry name" value="Cyclins_cyclin-box"/>
</dbReference>
<dbReference type="GO" id="GO:0051301">
    <property type="term" value="P:cell division"/>
    <property type="evidence" value="ECO:0007669"/>
    <property type="project" value="UniProtKB-KW"/>
</dbReference>
<feature type="domain" description="Cyclin C-terminal" evidence="7">
    <location>
        <begin position="155"/>
        <end position="281"/>
    </location>
</feature>
<protein>
    <submittedName>
        <fullName evidence="8">G1/S-specific cyclin-D2</fullName>
    </submittedName>
</protein>
<evidence type="ECO:0000313" key="9">
    <source>
        <dbReference type="Proteomes" id="UP000242188"/>
    </source>
</evidence>
<feature type="domain" description="Cyclin-like" evidence="6">
    <location>
        <begin position="159"/>
        <end position="248"/>
    </location>
</feature>
<dbReference type="STRING" id="6573.A0A210QEH7"/>